<keyword evidence="2" id="KW-1185">Reference proteome</keyword>
<dbReference type="AlphaFoldDB" id="A0A2U9CT43"/>
<accession>A0A2U9CT43</accession>
<dbReference type="EMBL" id="CP026262">
    <property type="protein sequence ID" value="AWP19815.1"/>
    <property type="molecule type" value="Genomic_DNA"/>
</dbReference>
<organism evidence="1 2">
    <name type="scientific">Scophthalmus maximus</name>
    <name type="common">Turbot</name>
    <name type="synonym">Psetta maxima</name>
    <dbReference type="NCBI Taxonomy" id="52904"/>
    <lineage>
        <taxon>Eukaryota</taxon>
        <taxon>Metazoa</taxon>
        <taxon>Chordata</taxon>
        <taxon>Craniata</taxon>
        <taxon>Vertebrata</taxon>
        <taxon>Euteleostomi</taxon>
        <taxon>Actinopterygii</taxon>
        <taxon>Neopterygii</taxon>
        <taxon>Teleostei</taxon>
        <taxon>Neoteleostei</taxon>
        <taxon>Acanthomorphata</taxon>
        <taxon>Carangaria</taxon>
        <taxon>Pleuronectiformes</taxon>
        <taxon>Pleuronectoidei</taxon>
        <taxon>Scophthalmidae</taxon>
        <taxon>Scophthalmus</taxon>
    </lineage>
</organism>
<evidence type="ECO:0000313" key="1">
    <source>
        <dbReference type="EMBL" id="AWP19815.1"/>
    </source>
</evidence>
<gene>
    <name evidence="1" type="ORF">SMAX5B_008204</name>
</gene>
<dbReference type="Proteomes" id="UP000246464">
    <property type="component" value="Chromosome 20"/>
</dbReference>
<name>A0A2U9CT43_SCOMX</name>
<proteinExistence type="predicted"/>
<sequence length="152" mass="17454">MKRIQDEVRENSRESMCTQSCSQLLSAALRLPFVHFLFLREGRARDSLQQMAELCSAERNNDFAVNTVIGETELDDVHDCFGQNNGSRGTISRFLDDENNGPKGLVSWDHADVFEVPWKVRVHSQQLFADVHEKLRGFIFFHTAQSFVIKVH</sequence>
<reference evidence="1 2" key="1">
    <citation type="submission" date="2017-12" db="EMBL/GenBank/DDBJ databases">
        <title>Integrating genomic resources of turbot (Scophthalmus maximus) in depth evaluation of genetic and physical mapping variation across individuals.</title>
        <authorList>
            <person name="Martinez P."/>
        </authorList>
    </citation>
    <scope>NUCLEOTIDE SEQUENCE [LARGE SCALE GENOMIC DNA]</scope>
</reference>
<evidence type="ECO:0000313" key="2">
    <source>
        <dbReference type="Proteomes" id="UP000246464"/>
    </source>
</evidence>
<protein>
    <submittedName>
        <fullName evidence="1">Uncharacterized protein</fullName>
    </submittedName>
</protein>